<name>A0AAV2TJS3_CALDB</name>
<evidence type="ECO:0000313" key="1">
    <source>
        <dbReference type="EMBL" id="CAL5137697.1"/>
    </source>
</evidence>
<dbReference type="Proteomes" id="UP001497525">
    <property type="component" value="Unassembled WGS sequence"/>
</dbReference>
<organism evidence="1 2">
    <name type="scientific">Calicophoron daubneyi</name>
    <name type="common">Rumen fluke</name>
    <name type="synonym">Paramphistomum daubneyi</name>
    <dbReference type="NCBI Taxonomy" id="300641"/>
    <lineage>
        <taxon>Eukaryota</taxon>
        <taxon>Metazoa</taxon>
        <taxon>Spiralia</taxon>
        <taxon>Lophotrochozoa</taxon>
        <taxon>Platyhelminthes</taxon>
        <taxon>Trematoda</taxon>
        <taxon>Digenea</taxon>
        <taxon>Plagiorchiida</taxon>
        <taxon>Pronocephalata</taxon>
        <taxon>Paramphistomoidea</taxon>
        <taxon>Paramphistomidae</taxon>
        <taxon>Calicophoron</taxon>
    </lineage>
</organism>
<evidence type="ECO:0000313" key="2">
    <source>
        <dbReference type="Proteomes" id="UP001497525"/>
    </source>
</evidence>
<protein>
    <recommendedName>
        <fullName evidence="3">EF-hand domain-containing protein</fullName>
    </recommendedName>
</protein>
<dbReference type="AlphaFoldDB" id="A0AAV2TJS3"/>
<evidence type="ECO:0008006" key="3">
    <source>
        <dbReference type="Google" id="ProtNLM"/>
    </source>
</evidence>
<accession>A0AAV2TJS3</accession>
<dbReference type="Gene3D" id="1.10.238.10">
    <property type="entry name" value="EF-hand"/>
    <property type="match status" value="1"/>
</dbReference>
<sequence length="75" mass="8345">MGIDRSDCNREFFKASHHEDRMDAAQCREALAGLGIIVSEEECGELVLKNSAKGDGKINLSEFCIIVEQRVGYKI</sequence>
<reference evidence="1" key="1">
    <citation type="submission" date="2024-06" db="EMBL/GenBank/DDBJ databases">
        <authorList>
            <person name="Liu X."/>
            <person name="Lenzi L."/>
            <person name="Haldenby T S."/>
            <person name="Uol C."/>
        </authorList>
    </citation>
    <scope>NUCLEOTIDE SEQUENCE</scope>
</reference>
<proteinExistence type="predicted"/>
<dbReference type="SUPFAM" id="SSF47473">
    <property type="entry name" value="EF-hand"/>
    <property type="match status" value="1"/>
</dbReference>
<gene>
    <name evidence="1" type="ORF">CDAUBV1_LOCUS11968</name>
</gene>
<dbReference type="InterPro" id="IPR011992">
    <property type="entry name" value="EF-hand-dom_pair"/>
</dbReference>
<comment type="caution">
    <text evidence="1">The sequence shown here is derived from an EMBL/GenBank/DDBJ whole genome shotgun (WGS) entry which is preliminary data.</text>
</comment>
<dbReference type="EMBL" id="CAXLJL010000423">
    <property type="protein sequence ID" value="CAL5137697.1"/>
    <property type="molecule type" value="Genomic_DNA"/>
</dbReference>